<keyword evidence="4" id="KW-1003">Cell membrane</keyword>
<dbReference type="FunFam" id="3.40.50.300:FF:000016">
    <property type="entry name" value="Oligopeptide ABC transporter ATP-binding component"/>
    <property type="match status" value="1"/>
</dbReference>
<dbReference type="Proteomes" id="UP000317036">
    <property type="component" value="Unassembled WGS sequence"/>
</dbReference>
<dbReference type="EMBL" id="VNJI01000028">
    <property type="protein sequence ID" value="TVY08037.1"/>
    <property type="molecule type" value="Genomic_DNA"/>
</dbReference>
<dbReference type="CDD" id="cd03257">
    <property type="entry name" value="ABC_NikE_OppD_transporters"/>
    <property type="match status" value="1"/>
</dbReference>
<keyword evidence="10" id="KW-1185">Reference proteome</keyword>
<dbReference type="Pfam" id="PF08352">
    <property type="entry name" value="oligo_HPY"/>
    <property type="match status" value="1"/>
</dbReference>
<evidence type="ECO:0000256" key="5">
    <source>
        <dbReference type="ARBA" id="ARBA00022741"/>
    </source>
</evidence>
<comment type="caution">
    <text evidence="9">The sequence shown here is derived from an EMBL/GenBank/DDBJ whole genome shotgun (WGS) entry which is preliminary data.</text>
</comment>
<dbReference type="OrthoDB" id="9802264at2"/>
<comment type="subcellular location">
    <subcellularLocation>
        <location evidence="1">Cell membrane</location>
        <topology evidence="1">Peripheral membrane protein</topology>
    </subcellularLocation>
</comment>
<dbReference type="Pfam" id="PF00005">
    <property type="entry name" value="ABC_tran"/>
    <property type="match status" value="1"/>
</dbReference>
<gene>
    <name evidence="9" type="ORF">FPZ49_20775</name>
</gene>
<evidence type="ECO:0000313" key="10">
    <source>
        <dbReference type="Proteomes" id="UP000317036"/>
    </source>
</evidence>
<keyword evidence="5" id="KW-0547">Nucleotide-binding</keyword>
<dbReference type="PANTHER" id="PTHR43297:SF2">
    <property type="entry name" value="DIPEPTIDE TRANSPORT ATP-BINDING PROTEIN DPPD"/>
    <property type="match status" value="1"/>
</dbReference>
<proteinExistence type="inferred from homology"/>
<evidence type="ECO:0000256" key="6">
    <source>
        <dbReference type="ARBA" id="ARBA00022840"/>
    </source>
</evidence>
<keyword evidence="6 9" id="KW-0067">ATP-binding</keyword>
<dbReference type="InterPro" id="IPR017871">
    <property type="entry name" value="ABC_transporter-like_CS"/>
</dbReference>
<dbReference type="InterPro" id="IPR027417">
    <property type="entry name" value="P-loop_NTPase"/>
</dbReference>
<evidence type="ECO:0000256" key="2">
    <source>
        <dbReference type="ARBA" id="ARBA00005417"/>
    </source>
</evidence>
<comment type="similarity">
    <text evidence="2">Belongs to the ABC transporter superfamily.</text>
</comment>
<sequence length="334" mass="36838">MSTVDDLILKVDNLQTQFDLGRRVVRAVNGVSFNVRKGRTLGIVGESGCGKSVTAHSILQLLPRLGKITEGSITYYKDQQEVVLSQLKRNGTAIRSIRGKEIGMIFQDPMASLNPVYTIGDQICENLQQHEPISRKEAMEKAVEMLTLLGIPKVSARMKDYPHQFSGGMKQRVMIAMAMVCKPRLLIADEPTTALDVTIQAQILELMKDVQAQYGTSIILITHNMGIVADMADDVAVMYMGRIVEFGSVRQVLGSPQHPYTQALLRSVPVLGIDPNARLQTIRGSTPDPSEKLEGCEFAPRCDYAADRCRTVPSESILPDGHRVRCWNCRGGIA</sequence>
<protein>
    <submittedName>
        <fullName evidence="9">ABC transporter ATP-binding protein</fullName>
    </submittedName>
</protein>
<dbReference type="NCBIfam" id="TIGR01727">
    <property type="entry name" value="oligo_HPY"/>
    <property type="match status" value="1"/>
</dbReference>
<dbReference type="AlphaFoldDB" id="A0A559K7E7"/>
<keyword evidence="7" id="KW-0472">Membrane</keyword>
<dbReference type="SUPFAM" id="SSF52540">
    <property type="entry name" value="P-loop containing nucleoside triphosphate hydrolases"/>
    <property type="match status" value="1"/>
</dbReference>
<evidence type="ECO:0000259" key="8">
    <source>
        <dbReference type="PROSITE" id="PS50893"/>
    </source>
</evidence>
<organism evidence="9 10">
    <name type="scientific">Paenibacillus cremeus</name>
    <dbReference type="NCBI Taxonomy" id="2163881"/>
    <lineage>
        <taxon>Bacteria</taxon>
        <taxon>Bacillati</taxon>
        <taxon>Bacillota</taxon>
        <taxon>Bacilli</taxon>
        <taxon>Bacillales</taxon>
        <taxon>Paenibacillaceae</taxon>
        <taxon>Paenibacillus</taxon>
    </lineage>
</organism>
<dbReference type="Gene3D" id="3.40.50.300">
    <property type="entry name" value="P-loop containing nucleotide triphosphate hydrolases"/>
    <property type="match status" value="1"/>
</dbReference>
<dbReference type="InterPro" id="IPR003439">
    <property type="entry name" value="ABC_transporter-like_ATP-bd"/>
</dbReference>
<evidence type="ECO:0000256" key="3">
    <source>
        <dbReference type="ARBA" id="ARBA00022448"/>
    </source>
</evidence>
<dbReference type="SMART" id="SM00382">
    <property type="entry name" value="AAA"/>
    <property type="match status" value="1"/>
</dbReference>
<dbReference type="GO" id="GO:0005886">
    <property type="term" value="C:plasma membrane"/>
    <property type="evidence" value="ECO:0007669"/>
    <property type="project" value="UniProtKB-SubCell"/>
</dbReference>
<evidence type="ECO:0000256" key="7">
    <source>
        <dbReference type="ARBA" id="ARBA00023136"/>
    </source>
</evidence>
<name>A0A559K7E7_9BACL</name>
<dbReference type="RefSeq" id="WP_144850483.1">
    <property type="nucleotide sequence ID" value="NZ_VNJI01000028.1"/>
</dbReference>
<dbReference type="GO" id="GO:0016887">
    <property type="term" value="F:ATP hydrolysis activity"/>
    <property type="evidence" value="ECO:0007669"/>
    <property type="project" value="InterPro"/>
</dbReference>
<evidence type="ECO:0000313" key="9">
    <source>
        <dbReference type="EMBL" id="TVY08037.1"/>
    </source>
</evidence>
<evidence type="ECO:0000256" key="1">
    <source>
        <dbReference type="ARBA" id="ARBA00004202"/>
    </source>
</evidence>
<dbReference type="GO" id="GO:0015833">
    <property type="term" value="P:peptide transport"/>
    <property type="evidence" value="ECO:0007669"/>
    <property type="project" value="InterPro"/>
</dbReference>
<dbReference type="PANTHER" id="PTHR43297">
    <property type="entry name" value="OLIGOPEPTIDE TRANSPORT ATP-BINDING PROTEIN APPD"/>
    <property type="match status" value="1"/>
</dbReference>
<accession>A0A559K7E7</accession>
<dbReference type="InterPro" id="IPR003593">
    <property type="entry name" value="AAA+_ATPase"/>
</dbReference>
<dbReference type="PROSITE" id="PS50893">
    <property type="entry name" value="ABC_TRANSPORTER_2"/>
    <property type="match status" value="1"/>
</dbReference>
<dbReference type="GO" id="GO:0005524">
    <property type="term" value="F:ATP binding"/>
    <property type="evidence" value="ECO:0007669"/>
    <property type="project" value="UniProtKB-KW"/>
</dbReference>
<reference evidence="9 10" key="1">
    <citation type="submission" date="2019-07" db="EMBL/GenBank/DDBJ databases">
        <authorList>
            <person name="Kim J."/>
        </authorList>
    </citation>
    <scope>NUCLEOTIDE SEQUENCE [LARGE SCALE GENOMIC DNA]</scope>
    <source>
        <strain evidence="9 10">JC52</strain>
    </source>
</reference>
<dbReference type="PROSITE" id="PS00211">
    <property type="entry name" value="ABC_TRANSPORTER_1"/>
    <property type="match status" value="1"/>
</dbReference>
<evidence type="ECO:0000256" key="4">
    <source>
        <dbReference type="ARBA" id="ARBA00022475"/>
    </source>
</evidence>
<dbReference type="InterPro" id="IPR050388">
    <property type="entry name" value="ABC_Ni/Peptide_Import"/>
</dbReference>
<feature type="domain" description="ABC transporter" evidence="8">
    <location>
        <begin position="9"/>
        <end position="265"/>
    </location>
</feature>
<dbReference type="InterPro" id="IPR013563">
    <property type="entry name" value="Oligopep_ABC_C"/>
</dbReference>
<keyword evidence="3" id="KW-0813">Transport</keyword>